<comment type="caution">
    <text evidence="2">The sequence shown here is derived from an EMBL/GenBank/DDBJ whole genome shotgun (WGS) entry which is preliminary data.</text>
</comment>
<evidence type="ECO:0008006" key="4">
    <source>
        <dbReference type="Google" id="ProtNLM"/>
    </source>
</evidence>
<name>A0A3A4NP31_ABYX5</name>
<feature type="coiled-coil region" evidence="1">
    <location>
        <begin position="27"/>
        <end position="61"/>
    </location>
</feature>
<dbReference type="Proteomes" id="UP000265882">
    <property type="component" value="Unassembled WGS sequence"/>
</dbReference>
<dbReference type="Pfam" id="PF07396">
    <property type="entry name" value="Porin_O_P"/>
    <property type="match status" value="1"/>
</dbReference>
<gene>
    <name evidence="2" type="ORF">C4520_16185</name>
</gene>
<keyword evidence="1" id="KW-0175">Coiled coil</keyword>
<sequence length="471" mass="53416">MRAFTYLFVFLSAIAICGDRPCFAEESLSVEDRVLRMEQEIRELQRKNEILEQEVQLLREIVKEPGAELGILASDGSLEASPVTEAQVAPQFDVGYKNGFFIASDDDMFALQLGGRVTGRLTVFESDYPLYDEFSLERARLETDATVFDYYTLRVTVEFADSPKLKDGYIDVHYFPEARLRAGQFKVPFSWEALQSHKYLDFADLSLAVNNMRGSRDIGAMVHGVLFDDLISYQLAVLNGSGENRGDNNSSKDIAARVALLPFVEFDNELTSSMLLGASGTYGDQNTDLSDTAFRTIAGTEFVQFLPDSFLKGTRTRLGTEFIWPIGPASIKSEWMRMWFDDLRNTATVVEEDVSFDGWYVSGTYLLTGEKKTLGRLIPLKPFDPFKRTWGAWELAARYSLFASEDDLFDLGFAEGTEKAEAFTAGLNWYLNANMRMIFDFEHTEFEDELILEGESVDDEDVLFVQWQLEF</sequence>
<proteinExistence type="predicted"/>
<accession>A0A3A4NP31</accession>
<evidence type="ECO:0000256" key="1">
    <source>
        <dbReference type="SAM" id="Coils"/>
    </source>
</evidence>
<dbReference type="SUPFAM" id="SSF56935">
    <property type="entry name" value="Porins"/>
    <property type="match status" value="1"/>
</dbReference>
<protein>
    <recommendedName>
        <fullName evidence="4">Porin</fullName>
    </recommendedName>
</protein>
<dbReference type="InterPro" id="IPR010870">
    <property type="entry name" value="Porin_O/P"/>
</dbReference>
<dbReference type="AlphaFoldDB" id="A0A3A4NP31"/>
<dbReference type="Gene3D" id="2.40.160.10">
    <property type="entry name" value="Porin"/>
    <property type="match status" value="1"/>
</dbReference>
<dbReference type="CDD" id="cd14686">
    <property type="entry name" value="bZIP"/>
    <property type="match status" value="1"/>
</dbReference>
<evidence type="ECO:0000313" key="3">
    <source>
        <dbReference type="Proteomes" id="UP000265882"/>
    </source>
</evidence>
<organism evidence="2 3">
    <name type="scientific">Abyssobacteria bacterium (strain SURF_5)</name>
    <dbReference type="NCBI Taxonomy" id="2093360"/>
    <lineage>
        <taxon>Bacteria</taxon>
        <taxon>Pseudomonadati</taxon>
        <taxon>Candidatus Hydrogenedentota</taxon>
        <taxon>Candidatus Abyssobacteria</taxon>
    </lineage>
</organism>
<dbReference type="InterPro" id="IPR023614">
    <property type="entry name" value="Porin_dom_sf"/>
</dbReference>
<dbReference type="EMBL" id="QZKU01000114">
    <property type="protein sequence ID" value="RJP17504.1"/>
    <property type="molecule type" value="Genomic_DNA"/>
</dbReference>
<reference evidence="2 3" key="1">
    <citation type="journal article" date="2017" name="ISME J.">
        <title>Energy and carbon metabolisms in a deep terrestrial subsurface fluid microbial community.</title>
        <authorList>
            <person name="Momper L."/>
            <person name="Jungbluth S.P."/>
            <person name="Lee M.D."/>
            <person name="Amend J.P."/>
        </authorList>
    </citation>
    <scope>NUCLEOTIDE SEQUENCE [LARGE SCALE GENOMIC DNA]</scope>
    <source>
        <strain evidence="2">SURF_5</strain>
    </source>
</reference>
<evidence type="ECO:0000313" key="2">
    <source>
        <dbReference type="EMBL" id="RJP17504.1"/>
    </source>
</evidence>